<dbReference type="RefSeq" id="XP_007679540.1">
    <property type="nucleotide sequence ID" value="XM_007681350.1"/>
</dbReference>
<feature type="domain" description="Fe-containing alcohol dehydrogenase-like C-terminal" evidence="3">
    <location>
        <begin position="224"/>
        <end position="394"/>
    </location>
</feature>
<dbReference type="InterPro" id="IPR039697">
    <property type="entry name" value="Alcohol_dehydrogenase_Fe"/>
</dbReference>
<dbReference type="KEGG" id="bcom:BAUCODRAFT_568205"/>
<dbReference type="OMA" id="DHAVEGM"/>
<organism evidence="4 5">
    <name type="scientific">Baudoinia panamericana (strain UAMH 10762)</name>
    <name type="common">Angels' share fungus</name>
    <name type="synonym">Baudoinia compniacensis (strain UAMH 10762)</name>
    <dbReference type="NCBI Taxonomy" id="717646"/>
    <lineage>
        <taxon>Eukaryota</taxon>
        <taxon>Fungi</taxon>
        <taxon>Dikarya</taxon>
        <taxon>Ascomycota</taxon>
        <taxon>Pezizomycotina</taxon>
        <taxon>Dothideomycetes</taxon>
        <taxon>Dothideomycetidae</taxon>
        <taxon>Mycosphaerellales</taxon>
        <taxon>Teratosphaeriaceae</taxon>
        <taxon>Baudoinia</taxon>
    </lineage>
</organism>
<feature type="domain" description="Alcohol dehydrogenase iron-type/glycerol dehydrogenase GldA" evidence="2">
    <location>
        <begin position="42"/>
        <end position="208"/>
    </location>
</feature>
<dbReference type="PANTHER" id="PTHR11496">
    <property type="entry name" value="ALCOHOL DEHYDROGENASE"/>
    <property type="match status" value="1"/>
</dbReference>
<reference evidence="4 5" key="1">
    <citation type="journal article" date="2012" name="PLoS Pathog.">
        <title>Diverse lifestyles and strategies of plant pathogenesis encoded in the genomes of eighteen Dothideomycetes fungi.</title>
        <authorList>
            <person name="Ohm R.A."/>
            <person name="Feau N."/>
            <person name="Henrissat B."/>
            <person name="Schoch C.L."/>
            <person name="Horwitz B.A."/>
            <person name="Barry K.W."/>
            <person name="Condon B.J."/>
            <person name="Copeland A.C."/>
            <person name="Dhillon B."/>
            <person name="Glaser F."/>
            <person name="Hesse C.N."/>
            <person name="Kosti I."/>
            <person name="LaButti K."/>
            <person name="Lindquist E.A."/>
            <person name="Lucas S."/>
            <person name="Salamov A.A."/>
            <person name="Bradshaw R.E."/>
            <person name="Ciuffetti L."/>
            <person name="Hamelin R.C."/>
            <person name="Kema G.H.J."/>
            <person name="Lawrence C."/>
            <person name="Scott J.A."/>
            <person name="Spatafora J.W."/>
            <person name="Turgeon B.G."/>
            <person name="de Wit P.J.G.M."/>
            <person name="Zhong S."/>
            <person name="Goodwin S.B."/>
            <person name="Grigoriev I.V."/>
        </authorList>
    </citation>
    <scope>NUCLEOTIDE SEQUENCE [LARGE SCALE GENOMIC DNA]</scope>
    <source>
        <strain evidence="4 5">UAMH 10762</strain>
    </source>
</reference>
<evidence type="ECO:0000259" key="3">
    <source>
        <dbReference type="Pfam" id="PF25137"/>
    </source>
</evidence>
<dbReference type="EMBL" id="KB445560">
    <property type="protein sequence ID" value="EMC93358.1"/>
    <property type="molecule type" value="Genomic_DNA"/>
</dbReference>
<dbReference type="GO" id="GO:0005739">
    <property type="term" value="C:mitochondrion"/>
    <property type="evidence" value="ECO:0007669"/>
    <property type="project" value="TreeGrafter"/>
</dbReference>
<proteinExistence type="predicted"/>
<dbReference type="Gene3D" id="1.20.1090.10">
    <property type="entry name" value="Dehydroquinate synthase-like - alpha domain"/>
    <property type="match status" value="1"/>
</dbReference>
<dbReference type="SUPFAM" id="SSF56796">
    <property type="entry name" value="Dehydroquinate synthase-like"/>
    <property type="match status" value="1"/>
</dbReference>
<dbReference type="InterPro" id="IPR001670">
    <property type="entry name" value="ADH_Fe/GldA"/>
</dbReference>
<dbReference type="PANTHER" id="PTHR11496:SF107">
    <property type="entry name" value="ALCOHOL DEHYDROGENASE, PUTATIVE (AFU_ORTHOLOGUE AFUA_1G06800)-RELATED"/>
    <property type="match status" value="1"/>
</dbReference>
<evidence type="ECO:0000256" key="1">
    <source>
        <dbReference type="ARBA" id="ARBA00023002"/>
    </source>
</evidence>
<evidence type="ECO:0000259" key="2">
    <source>
        <dbReference type="Pfam" id="PF00465"/>
    </source>
</evidence>
<keyword evidence="5" id="KW-1185">Reference proteome</keyword>
<dbReference type="Gene3D" id="3.40.50.1970">
    <property type="match status" value="1"/>
</dbReference>
<dbReference type="CDD" id="cd08192">
    <property type="entry name" value="MAR-like"/>
    <property type="match status" value="1"/>
</dbReference>
<dbReference type="InterPro" id="IPR056798">
    <property type="entry name" value="ADH_Fe_C"/>
</dbReference>
<name>M2MPG7_BAUPA</name>
<keyword evidence="1" id="KW-0560">Oxidoreductase</keyword>
<dbReference type="HOGENOM" id="CLU_007207_0_2_1"/>
<dbReference type="GO" id="GO:0046872">
    <property type="term" value="F:metal ion binding"/>
    <property type="evidence" value="ECO:0007669"/>
    <property type="project" value="InterPro"/>
</dbReference>
<protein>
    <submittedName>
        <fullName evidence="4">Uncharacterized protein</fullName>
    </submittedName>
</protein>
<dbReference type="GO" id="GO:0004022">
    <property type="term" value="F:alcohol dehydrogenase (NAD+) activity"/>
    <property type="evidence" value="ECO:0007669"/>
    <property type="project" value="TreeGrafter"/>
</dbReference>
<dbReference type="STRING" id="717646.M2MPG7"/>
<dbReference type="GeneID" id="19115585"/>
<dbReference type="OrthoDB" id="339764at2759"/>
<sequence length="409" mass="43639">MGIQETYRPAFDTPPGAHLAGISISSLKLPTPYVSYGLPYQEAAAKHIRSTLHVLRVYVVSSTSLAVSTDRLDRLVTAVGEDAICGITKGITPHTPFAEILEITAKCRENSADCLLALGAGSITDGCKIVALYLANDIDSMEELAKYAVGGEDCPKSVKEPSVPLITIPTTLSGGEYFSLAGGTDDSTHHKHGFLRSGMGVKLIILDPDLCTTTPAYHWLSTGALCSLHSTQQADANAEQGLRLLVPGLLRTKGHPGDLDARRKCQQGVNLAMGSIRAGVPIGGSHAIGHQLGPLGVPHGVTSCIMCPAVMKYNMQHGRNNPDIARRQEHIRDVLWAEPEVTAALQAAGLRQDSADLGDVLDAVIRALALPRSLRELNVSPQIIPSLSEGTLEEYGPQLIPYLCLRRSK</sequence>
<dbReference type="AlphaFoldDB" id="M2MPG7"/>
<gene>
    <name evidence="4" type="ORF">BAUCODRAFT_568205</name>
</gene>
<evidence type="ECO:0000313" key="5">
    <source>
        <dbReference type="Proteomes" id="UP000011761"/>
    </source>
</evidence>
<dbReference type="Proteomes" id="UP000011761">
    <property type="component" value="Unassembled WGS sequence"/>
</dbReference>
<evidence type="ECO:0000313" key="4">
    <source>
        <dbReference type="EMBL" id="EMC93358.1"/>
    </source>
</evidence>
<accession>M2MPG7</accession>
<dbReference type="Pfam" id="PF00465">
    <property type="entry name" value="Fe-ADH"/>
    <property type="match status" value="1"/>
</dbReference>
<dbReference type="eggNOG" id="KOG3857">
    <property type="taxonomic scope" value="Eukaryota"/>
</dbReference>
<dbReference type="Pfam" id="PF25137">
    <property type="entry name" value="ADH_Fe_C"/>
    <property type="match status" value="1"/>
</dbReference>